<gene>
    <name evidence="2" type="ORF">UFOVP37_7</name>
</gene>
<keyword evidence="1" id="KW-0472">Membrane</keyword>
<keyword evidence="1" id="KW-1133">Transmembrane helix</keyword>
<evidence type="ECO:0000313" key="2">
    <source>
        <dbReference type="EMBL" id="CAB4122383.1"/>
    </source>
</evidence>
<sequence>MNCCDEYGNCRQGRDCPIRKCPYCHGMGYDASGQKCTCQPDHSGDTLAWILGGFIAVMLVLLTIRSCA</sequence>
<feature type="transmembrane region" description="Helical" evidence="1">
    <location>
        <begin position="47"/>
        <end position="64"/>
    </location>
</feature>
<accession>A0A6J5KM50</accession>
<dbReference type="EMBL" id="LR796163">
    <property type="protein sequence ID" value="CAB4122383.1"/>
    <property type="molecule type" value="Genomic_DNA"/>
</dbReference>
<reference evidence="2" key="1">
    <citation type="submission" date="2020-04" db="EMBL/GenBank/DDBJ databases">
        <authorList>
            <person name="Chiriac C."/>
            <person name="Salcher M."/>
            <person name="Ghai R."/>
            <person name="Kavagutti S V."/>
        </authorList>
    </citation>
    <scope>NUCLEOTIDE SEQUENCE</scope>
</reference>
<organism evidence="2">
    <name type="scientific">uncultured Caudovirales phage</name>
    <dbReference type="NCBI Taxonomy" id="2100421"/>
    <lineage>
        <taxon>Viruses</taxon>
        <taxon>Duplodnaviria</taxon>
        <taxon>Heunggongvirae</taxon>
        <taxon>Uroviricota</taxon>
        <taxon>Caudoviricetes</taxon>
        <taxon>Peduoviridae</taxon>
        <taxon>Maltschvirus</taxon>
        <taxon>Maltschvirus maltsch</taxon>
    </lineage>
</organism>
<evidence type="ECO:0000256" key="1">
    <source>
        <dbReference type="SAM" id="Phobius"/>
    </source>
</evidence>
<name>A0A6J5KM50_9CAUD</name>
<protein>
    <submittedName>
        <fullName evidence="2">Uncharacterized protein</fullName>
    </submittedName>
</protein>
<keyword evidence="1" id="KW-0812">Transmembrane</keyword>
<proteinExistence type="predicted"/>